<dbReference type="Proteomes" id="UP000630936">
    <property type="component" value="Unassembled WGS sequence"/>
</dbReference>
<evidence type="ECO:0000313" key="2">
    <source>
        <dbReference type="EMBL" id="GGZ49759.1"/>
    </source>
</evidence>
<evidence type="ECO:0000313" key="3">
    <source>
        <dbReference type="Proteomes" id="UP000630936"/>
    </source>
</evidence>
<feature type="transmembrane region" description="Helical" evidence="1">
    <location>
        <begin position="46"/>
        <end position="68"/>
    </location>
</feature>
<dbReference type="EMBL" id="BMWG01000019">
    <property type="protein sequence ID" value="GGZ49759.1"/>
    <property type="molecule type" value="Genomic_DNA"/>
</dbReference>
<organism evidence="2 3">
    <name type="scientific">Streptomyces inusitatus</name>
    <dbReference type="NCBI Taxonomy" id="68221"/>
    <lineage>
        <taxon>Bacteria</taxon>
        <taxon>Bacillati</taxon>
        <taxon>Actinomycetota</taxon>
        <taxon>Actinomycetes</taxon>
        <taxon>Kitasatosporales</taxon>
        <taxon>Streptomycetaceae</taxon>
        <taxon>Streptomyces</taxon>
    </lineage>
</organism>
<name>A0A918QJW3_9ACTN</name>
<keyword evidence="1" id="KW-0812">Transmembrane</keyword>
<gene>
    <name evidence="2" type="ORF">GCM10010387_50050</name>
</gene>
<feature type="transmembrane region" description="Helical" evidence="1">
    <location>
        <begin position="7"/>
        <end position="40"/>
    </location>
</feature>
<keyword evidence="1" id="KW-1133">Transmembrane helix</keyword>
<evidence type="ECO:0000256" key="1">
    <source>
        <dbReference type="SAM" id="Phobius"/>
    </source>
</evidence>
<reference evidence="2" key="2">
    <citation type="submission" date="2020-09" db="EMBL/GenBank/DDBJ databases">
        <authorList>
            <person name="Sun Q."/>
            <person name="Ohkuma M."/>
        </authorList>
    </citation>
    <scope>NUCLEOTIDE SEQUENCE</scope>
    <source>
        <strain evidence="2">JCM 4988</strain>
    </source>
</reference>
<keyword evidence="3" id="KW-1185">Reference proteome</keyword>
<sequence>MPVRHALTLWGTLMSTLVLLVVLLLVLVVLLVGAGIAYLVHRHPPLGVPVTAAAAVLTVLVAVVALIATR</sequence>
<accession>A0A918QJW3</accession>
<proteinExistence type="predicted"/>
<protein>
    <submittedName>
        <fullName evidence="2">Uncharacterized protein</fullName>
    </submittedName>
</protein>
<reference evidence="2" key="1">
    <citation type="journal article" date="2014" name="Int. J. Syst. Evol. Microbiol.">
        <title>Complete genome sequence of Corynebacterium casei LMG S-19264T (=DSM 44701T), isolated from a smear-ripened cheese.</title>
        <authorList>
            <consortium name="US DOE Joint Genome Institute (JGI-PGF)"/>
            <person name="Walter F."/>
            <person name="Albersmeier A."/>
            <person name="Kalinowski J."/>
            <person name="Ruckert C."/>
        </authorList>
    </citation>
    <scope>NUCLEOTIDE SEQUENCE</scope>
    <source>
        <strain evidence="2">JCM 4988</strain>
    </source>
</reference>
<dbReference type="AlphaFoldDB" id="A0A918QJW3"/>
<keyword evidence="1" id="KW-0472">Membrane</keyword>
<comment type="caution">
    <text evidence="2">The sequence shown here is derived from an EMBL/GenBank/DDBJ whole genome shotgun (WGS) entry which is preliminary data.</text>
</comment>